<dbReference type="InterPro" id="IPR023186">
    <property type="entry name" value="IUNH"/>
</dbReference>
<dbReference type="Proteomes" id="UP000184041">
    <property type="component" value="Unassembled WGS sequence"/>
</dbReference>
<dbReference type="GO" id="GO:0008477">
    <property type="term" value="F:purine nucleosidase activity"/>
    <property type="evidence" value="ECO:0007669"/>
    <property type="project" value="TreeGrafter"/>
</dbReference>
<evidence type="ECO:0000313" key="5">
    <source>
        <dbReference type="Proteomes" id="UP000184041"/>
    </source>
</evidence>
<reference evidence="4 5" key="1">
    <citation type="submission" date="2016-11" db="EMBL/GenBank/DDBJ databases">
        <authorList>
            <person name="Jaros S."/>
            <person name="Januszkiewicz K."/>
            <person name="Wedrychowicz H."/>
        </authorList>
    </citation>
    <scope>NUCLEOTIDE SEQUENCE [LARGE SCALE GENOMIC DNA]</scope>
    <source>
        <strain evidence="4 5">DSM 21986</strain>
    </source>
</reference>
<dbReference type="InterPro" id="IPR001910">
    <property type="entry name" value="Inosine/uridine_hydrolase_dom"/>
</dbReference>
<dbReference type="Gene3D" id="3.90.245.10">
    <property type="entry name" value="Ribonucleoside hydrolase-like"/>
    <property type="match status" value="1"/>
</dbReference>
<dbReference type="RefSeq" id="WP_211483211.1">
    <property type="nucleotide sequence ID" value="NZ_FQUS01000020.1"/>
</dbReference>
<dbReference type="GO" id="GO:0005829">
    <property type="term" value="C:cytosol"/>
    <property type="evidence" value="ECO:0007669"/>
    <property type="project" value="TreeGrafter"/>
</dbReference>
<dbReference type="PANTHER" id="PTHR12304">
    <property type="entry name" value="INOSINE-URIDINE PREFERRING NUCLEOSIDE HYDROLASE"/>
    <property type="match status" value="1"/>
</dbReference>
<dbReference type="STRING" id="1194090.SAMN05443144_12059"/>
<evidence type="ECO:0000256" key="2">
    <source>
        <dbReference type="ARBA" id="ARBA00023295"/>
    </source>
</evidence>
<feature type="domain" description="Inosine/uridine-preferring nucleoside hydrolase" evidence="3">
    <location>
        <begin position="61"/>
        <end position="321"/>
    </location>
</feature>
<organism evidence="4 5">
    <name type="scientific">Fodinibius roseus</name>
    <dbReference type="NCBI Taxonomy" id="1194090"/>
    <lineage>
        <taxon>Bacteria</taxon>
        <taxon>Pseudomonadati</taxon>
        <taxon>Balneolota</taxon>
        <taxon>Balneolia</taxon>
        <taxon>Balneolales</taxon>
        <taxon>Balneolaceae</taxon>
        <taxon>Fodinibius</taxon>
    </lineage>
</organism>
<dbReference type="SUPFAM" id="SSF53590">
    <property type="entry name" value="Nucleoside hydrolase"/>
    <property type="match status" value="1"/>
</dbReference>
<dbReference type="AlphaFoldDB" id="A0A1M5HJA5"/>
<dbReference type="EMBL" id="FQUS01000020">
    <property type="protein sequence ID" value="SHG16015.1"/>
    <property type="molecule type" value="Genomic_DNA"/>
</dbReference>
<gene>
    <name evidence="4" type="ORF">SAMN05443144_12059</name>
</gene>
<evidence type="ECO:0000259" key="3">
    <source>
        <dbReference type="Pfam" id="PF01156"/>
    </source>
</evidence>
<sequence length="364" mass="40616">MNLEKNDPRVGGIIRTWGGKGGWESWMACTLLLFSLYGCSSNANNNQLYGDNDQMEQKHRVLFDTDTNNEIDDQHALAYLLFNADLFTVEGITVNSTKEPDVALDYVEAERILKLCKSFQKVPLKKGANGTFGEIQDQVNNSDFDGASAVNFIIEEALAEKEHELILLAVGKLTNIALALKKEPAVASNARLVWLGSNYPEPGEHNQNADTTALNYLLNSDIPFEMVTVRYGKSSGTSAVRVTKDQIIHRMPGKGPHIEEPVEGRHGGLFDNFGDYSVSLFENYTMGGDPPSRPLFDMAAVAIVKHPDWADSKEIPAPVLIDNEWVKRPDNKRTITLWENFHIYGIMNDFFNTMDDPVIESESN</sequence>
<dbReference type="PANTHER" id="PTHR12304:SF4">
    <property type="entry name" value="URIDINE NUCLEOSIDASE"/>
    <property type="match status" value="1"/>
</dbReference>
<proteinExistence type="predicted"/>
<protein>
    <submittedName>
        <fullName evidence="4">Inosine-uridine nucleoside N-ribohydrolase</fullName>
    </submittedName>
</protein>
<dbReference type="GO" id="GO:0006152">
    <property type="term" value="P:purine nucleoside catabolic process"/>
    <property type="evidence" value="ECO:0007669"/>
    <property type="project" value="TreeGrafter"/>
</dbReference>
<accession>A0A1M5HJA5</accession>
<dbReference type="Pfam" id="PF01156">
    <property type="entry name" value="IU_nuc_hydro"/>
    <property type="match status" value="1"/>
</dbReference>
<keyword evidence="2" id="KW-0326">Glycosidase</keyword>
<dbReference type="InterPro" id="IPR036452">
    <property type="entry name" value="Ribo_hydro-like"/>
</dbReference>
<keyword evidence="1 4" id="KW-0378">Hydrolase</keyword>
<evidence type="ECO:0000313" key="4">
    <source>
        <dbReference type="EMBL" id="SHG16015.1"/>
    </source>
</evidence>
<keyword evidence="5" id="KW-1185">Reference proteome</keyword>
<evidence type="ECO:0000256" key="1">
    <source>
        <dbReference type="ARBA" id="ARBA00022801"/>
    </source>
</evidence>
<name>A0A1M5HJA5_9BACT</name>